<dbReference type="InterPro" id="IPR001873">
    <property type="entry name" value="ENaC"/>
</dbReference>
<keyword evidence="2 12" id="KW-0813">Transport</keyword>
<evidence type="ECO:0000256" key="9">
    <source>
        <dbReference type="ARBA" id="ARBA00023180"/>
    </source>
</evidence>
<dbReference type="Proteomes" id="UP001152795">
    <property type="component" value="Unassembled WGS sequence"/>
</dbReference>
<evidence type="ECO:0000256" key="5">
    <source>
        <dbReference type="ARBA" id="ARBA00022989"/>
    </source>
</evidence>
<dbReference type="GO" id="GO:0015280">
    <property type="term" value="F:ligand-gated sodium channel activity"/>
    <property type="evidence" value="ECO:0007669"/>
    <property type="project" value="TreeGrafter"/>
</dbReference>
<comment type="caution">
    <text evidence="13">The sequence shown here is derived from an EMBL/GenBank/DDBJ whole genome shotgun (WGS) entry which is preliminary data.</text>
</comment>
<evidence type="ECO:0000256" key="11">
    <source>
        <dbReference type="ARBA" id="ARBA00023303"/>
    </source>
</evidence>
<dbReference type="EMBL" id="CACRXK020011798">
    <property type="protein sequence ID" value="CAB4022091.1"/>
    <property type="molecule type" value="Genomic_DNA"/>
</dbReference>
<keyword evidence="5" id="KW-1133">Transmembrane helix</keyword>
<dbReference type="OrthoDB" id="6021021at2759"/>
<keyword evidence="11 12" id="KW-0407">Ion channel</keyword>
<keyword evidence="7 12" id="KW-0406">Ion transport</keyword>
<gene>
    <name evidence="13" type="ORF">PACLA_8A012502</name>
</gene>
<protein>
    <submittedName>
        <fullName evidence="13">Degenerin deg-1-like</fullName>
    </submittedName>
</protein>
<comment type="subcellular location">
    <subcellularLocation>
        <location evidence="1">Membrane</location>
        <topology evidence="1">Multi-pass membrane protein</topology>
    </subcellularLocation>
</comment>
<evidence type="ECO:0000256" key="6">
    <source>
        <dbReference type="ARBA" id="ARBA00023053"/>
    </source>
</evidence>
<evidence type="ECO:0000256" key="7">
    <source>
        <dbReference type="ARBA" id="ARBA00023065"/>
    </source>
</evidence>
<dbReference type="Gene3D" id="1.10.287.770">
    <property type="entry name" value="YojJ-like"/>
    <property type="match status" value="1"/>
</dbReference>
<reference evidence="13" key="1">
    <citation type="submission" date="2020-04" db="EMBL/GenBank/DDBJ databases">
        <authorList>
            <person name="Alioto T."/>
            <person name="Alioto T."/>
            <person name="Gomez Garrido J."/>
        </authorList>
    </citation>
    <scope>NUCLEOTIDE SEQUENCE</scope>
    <source>
        <strain evidence="13">A484AB</strain>
    </source>
</reference>
<organism evidence="13 14">
    <name type="scientific">Paramuricea clavata</name>
    <name type="common">Red gorgonian</name>
    <name type="synonym">Violescent sea-whip</name>
    <dbReference type="NCBI Taxonomy" id="317549"/>
    <lineage>
        <taxon>Eukaryota</taxon>
        <taxon>Metazoa</taxon>
        <taxon>Cnidaria</taxon>
        <taxon>Anthozoa</taxon>
        <taxon>Octocorallia</taxon>
        <taxon>Malacalcyonacea</taxon>
        <taxon>Plexauridae</taxon>
        <taxon>Paramuricea</taxon>
    </lineage>
</organism>
<comment type="similarity">
    <text evidence="12">Belongs to the amiloride-sensitive sodium channel (TC 1.A.6) family.</text>
</comment>
<name>A0A7D9KY56_PARCT</name>
<evidence type="ECO:0000256" key="10">
    <source>
        <dbReference type="ARBA" id="ARBA00023201"/>
    </source>
</evidence>
<evidence type="ECO:0000256" key="12">
    <source>
        <dbReference type="RuleBase" id="RU000679"/>
    </source>
</evidence>
<evidence type="ECO:0000256" key="3">
    <source>
        <dbReference type="ARBA" id="ARBA00022461"/>
    </source>
</evidence>
<keyword evidence="10 12" id="KW-0739">Sodium transport</keyword>
<keyword evidence="8" id="KW-0472">Membrane</keyword>
<dbReference type="PRINTS" id="PR01078">
    <property type="entry name" value="AMINACHANNEL"/>
</dbReference>
<dbReference type="FunFam" id="1.10.287.770:FF:000001">
    <property type="entry name" value="Acid-sensing ion channel subunit 1"/>
    <property type="match status" value="1"/>
</dbReference>
<evidence type="ECO:0000256" key="8">
    <source>
        <dbReference type="ARBA" id="ARBA00023136"/>
    </source>
</evidence>
<keyword evidence="14" id="KW-1185">Reference proteome</keyword>
<sequence length="315" mass="35685">MFWKWSWNYRYGNCYTFNDGVDNDDQPLRILKSSKPGPSQGLVLHLDIEENEYLGELTEQAGVRVLLHEPGVTPFPYEEGFSVAPGMATSVGLTKTLIKRLDRFEDGSCSEEGVPLREENLFANMFNTESDIVRCPTACLNSCLGKSQLAKCDCAEVSYPSIIVPCNLSEWKIIGKCLKNVKSLFSKDKLPCIDECKRPCREEIYEKTISSSQWPSPAREKYESRQSYGSTNRSNGLLLNIFYSQLNYQVIEETFSYRTTNLLADIGGQLGLWIGLSALTCSEVLQLIFNLLALAYMKFKNRRQNRVVEIGQPTE</sequence>
<dbReference type="GO" id="GO:0005886">
    <property type="term" value="C:plasma membrane"/>
    <property type="evidence" value="ECO:0007669"/>
    <property type="project" value="TreeGrafter"/>
</dbReference>
<dbReference type="Pfam" id="PF00858">
    <property type="entry name" value="ASC"/>
    <property type="match status" value="1"/>
</dbReference>
<keyword evidence="3 12" id="KW-0894">Sodium channel</keyword>
<evidence type="ECO:0000313" key="14">
    <source>
        <dbReference type="Proteomes" id="UP001152795"/>
    </source>
</evidence>
<keyword evidence="6" id="KW-0915">Sodium</keyword>
<dbReference type="PANTHER" id="PTHR11690:SF248">
    <property type="entry name" value="PICKPOCKET 17, ISOFORM A"/>
    <property type="match status" value="1"/>
</dbReference>
<evidence type="ECO:0000256" key="4">
    <source>
        <dbReference type="ARBA" id="ARBA00022692"/>
    </source>
</evidence>
<keyword evidence="4 12" id="KW-0812">Transmembrane</keyword>
<keyword evidence="9" id="KW-0325">Glycoprotein</keyword>
<dbReference type="PANTHER" id="PTHR11690">
    <property type="entry name" value="AMILORIDE-SENSITIVE SODIUM CHANNEL-RELATED"/>
    <property type="match status" value="1"/>
</dbReference>
<evidence type="ECO:0000313" key="13">
    <source>
        <dbReference type="EMBL" id="CAB4022091.1"/>
    </source>
</evidence>
<dbReference type="AlphaFoldDB" id="A0A7D9KY56"/>
<evidence type="ECO:0000256" key="1">
    <source>
        <dbReference type="ARBA" id="ARBA00004141"/>
    </source>
</evidence>
<accession>A0A7D9KY56</accession>
<evidence type="ECO:0000256" key="2">
    <source>
        <dbReference type="ARBA" id="ARBA00022448"/>
    </source>
</evidence>
<dbReference type="Gene3D" id="2.60.470.10">
    <property type="entry name" value="Acid-sensing ion channels like domains"/>
    <property type="match status" value="1"/>
</dbReference>
<proteinExistence type="inferred from homology"/>